<organism evidence="14 15">
    <name type="scientific">Velamenicoccus archaeovorus</name>
    <dbReference type="NCBI Taxonomy" id="1930593"/>
    <lineage>
        <taxon>Bacteria</taxon>
        <taxon>Pseudomonadati</taxon>
        <taxon>Candidatus Omnitrophota</taxon>
        <taxon>Candidatus Velamenicoccus</taxon>
    </lineage>
</organism>
<dbReference type="Pfam" id="PF04998">
    <property type="entry name" value="RNA_pol_Rpb1_5"/>
    <property type="match status" value="1"/>
</dbReference>
<dbReference type="RefSeq" id="WP_128699422.1">
    <property type="nucleotide sequence ID" value="NZ_CP019384.1"/>
</dbReference>
<evidence type="ECO:0000256" key="11">
    <source>
        <dbReference type="HAMAP-Rule" id="MF_01322"/>
    </source>
</evidence>
<dbReference type="InterPro" id="IPR007080">
    <property type="entry name" value="RNA_pol_Rpb1_1"/>
</dbReference>
<dbReference type="Pfam" id="PF00623">
    <property type="entry name" value="RNA_pol_Rpb1_2"/>
    <property type="match status" value="1"/>
</dbReference>
<dbReference type="Gene3D" id="2.40.50.100">
    <property type="match status" value="3"/>
</dbReference>
<dbReference type="InterPro" id="IPR038120">
    <property type="entry name" value="Rpb1_funnel_sf"/>
</dbReference>
<dbReference type="InterPro" id="IPR042102">
    <property type="entry name" value="RNA_pol_Rpb1_3_sf"/>
</dbReference>
<dbReference type="FunFam" id="1.10.150.390:FF:000002">
    <property type="entry name" value="DNA-directed RNA polymerase subunit beta"/>
    <property type="match status" value="1"/>
</dbReference>
<feature type="binding site" evidence="11">
    <location>
        <position position="464"/>
    </location>
    <ligand>
        <name>Mg(2+)</name>
        <dbReference type="ChEBI" id="CHEBI:18420"/>
    </ligand>
</feature>
<dbReference type="InterPro" id="IPR007083">
    <property type="entry name" value="RNA_pol_Rpb1_4"/>
</dbReference>
<evidence type="ECO:0000256" key="6">
    <source>
        <dbReference type="ARBA" id="ARBA00022723"/>
    </source>
</evidence>
<feature type="binding site" evidence="11">
    <location>
        <position position="70"/>
    </location>
    <ligand>
        <name>Zn(2+)</name>
        <dbReference type="ChEBI" id="CHEBI:29105"/>
        <label>1</label>
    </ligand>
</feature>
<comment type="cofactor">
    <cofactor evidence="11">
        <name>Zn(2+)</name>
        <dbReference type="ChEBI" id="CHEBI:29105"/>
    </cofactor>
    <text evidence="11">Binds 2 Zn(2+) ions per subunit.</text>
</comment>
<dbReference type="InterPro" id="IPR007066">
    <property type="entry name" value="RNA_pol_Rpb1_3"/>
</dbReference>
<dbReference type="PANTHER" id="PTHR19376:SF54">
    <property type="entry name" value="DNA-DIRECTED RNA POLYMERASE SUBUNIT BETA"/>
    <property type="match status" value="1"/>
</dbReference>
<dbReference type="InterPro" id="IPR044893">
    <property type="entry name" value="RNA_pol_Rpb1_clamp_domain"/>
</dbReference>
<dbReference type="GO" id="GO:0000287">
    <property type="term" value="F:magnesium ion binding"/>
    <property type="evidence" value="ECO:0007669"/>
    <property type="project" value="UniProtKB-UniRule"/>
</dbReference>
<keyword evidence="6 11" id="KW-0479">Metal-binding</keyword>
<dbReference type="GO" id="GO:0003899">
    <property type="term" value="F:DNA-directed RNA polymerase activity"/>
    <property type="evidence" value="ECO:0007669"/>
    <property type="project" value="UniProtKB-UniRule"/>
</dbReference>
<protein>
    <recommendedName>
        <fullName evidence="11">DNA-directed RNA polymerase subunit beta'</fullName>
        <shortName evidence="11">RNAP subunit beta'</shortName>
        <ecNumber evidence="11">2.7.7.6</ecNumber>
    </recommendedName>
    <alternativeName>
        <fullName evidence="11">RNA polymerase subunit beta'</fullName>
    </alternativeName>
    <alternativeName>
        <fullName evidence="11">Transcriptase subunit beta'</fullName>
    </alternativeName>
</protein>
<dbReference type="CDD" id="cd01609">
    <property type="entry name" value="RNAP_beta'_N"/>
    <property type="match status" value="1"/>
</dbReference>
<comment type="catalytic activity">
    <reaction evidence="10 11 12">
        <text>RNA(n) + a ribonucleoside 5'-triphosphate = RNA(n+1) + diphosphate</text>
        <dbReference type="Rhea" id="RHEA:21248"/>
        <dbReference type="Rhea" id="RHEA-COMP:14527"/>
        <dbReference type="Rhea" id="RHEA-COMP:17342"/>
        <dbReference type="ChEBI" id="CHEBI:33019"/>
        <dbReference type="ChEBI" id="CHEBI:61557"/>
        <dbReference type="ChEBI" id="CHEBI:140395"/>
        <dbReference type="EC" id="2.7.7.6"/>
    </reaction>
</comment>
<dbReference type="InterPro" id="IPR006592">
    <property type="entry name" value="RNA_pol_N"/>
</dbReference>
<feature type="binding site" evidence="11">
    <location>
        <position position="881"/>
    </location>
    <ligand>
        <name>Zn(2+)</name>
        <dbReference type="ChEBI" id="CHEBI:29105"/>
        <label>2</label>
    </ligand>
</feature>
<evidence type="ECO:0000256" key="5">
    <source>
        <dbReference type="ARBA" id="ARBA00022695"/>
    </source>
</evidence>
<dbReference type="GO" id="GO:0003677">
    <property type="term" value="F:DNA binding"/>
    <property type="evidence" value="ECO:0007669"/>
    <property type="project" value="UniProtKB-UniRule"/>
</dbReference>
<feature type="domain" description="RNA polymerase N-terminal" evidence="13">
    <location>
        <begin position="235"/>
        <end position="514"/>
    </location>
</feature>
<feature type="binding site" evidence="11">
    <location>
        <position position="462"/>
    </location>
    <ligand>
        <name>Mg(2+)</name>
        <dbReference type="ChEBI" id="CHEBI:18420"/>
    </ligand>
</feature>
<feature type="binding site" evidence="11">
    <location>
        <position position="88"/>
    </location>
    <ligand>
        <name>Zn(2+)</name>
        <dbReference type="ChEBI" id="CHEBI:29105"/>
        <label>1</label>
    </ligand>
</feature>
<dbReference type="InterPro" id="IPR007081">
    <property type="entry name" value="RNA_pol_Rpb1_5"/>
</dbReference>
<dbReference type="Gene3D" id="1.10.132.30">
    <property type="match status" value="1"/>
</dbReference>
<evidence type="ECO:0000256" key="9">
    <source>
        <dbReference type="ARBA" id="ARBA00023163"/>
    </source>
</evidence>
<dbReference type="Gene3D" id="1.10.1790.20">
    <property type="match status" value="1"/>
</dbReference>
<evidence type="ECO:0000256" key="3">
    <source>
        <dbReference type="ARBA" id="ARBA00022478"/>
    </source>
</evidence>
<name>A0A410P3S0_VELA1</name>
<evidence type="ECO:0000256" key="8">
    <source>
        <dbReference type="ARBA" id="ARBA00022842"/>
    </source>
</evidence>
<sequence>MRRDLNQKNPNEEISQFDSISVKIASSVTIRSWSKGEVKKAETINYRTLKPEKDGLFCEKIFGPVKDWECNCGKYKGNKFRNIVCDRCGVEVTRSNVRRDRMGHIELAAPVTHIWFFKAVPSRISALLDIGLRDLEKIIYYEEYIVVDPGDTGLKKGELLTEDRHQELQEKYGSGFRAKIGAEAVLELLKEIDLDALSKKLHKQLETSKEGTNARKILKTLKIVEDFKKSSNKPEWMVLEVLPVIPPDLRPLVPLDGGRFATSDLNDLYRRVINRNNRLKKLLDLNAPEIIIRNEKRMLQEAVDALLDNGRHGRPVLGSNNRPLKSLSDMLKGKQGRFRQNLLGKRVDYSGRSVIVVGPELNLHQCGLPKRMALELFEPFIIKKLRERGFVHTIKGAKRMVERAKIEVWDILDEVIKDHPVLLNRAPTLHRLSVQAFEPVLVEGKAIRIHPLVCTAFNADFDGDQMAVHVPLSLEAQMEARLLMLSINNIFSPADGRPITTPTQDIILGLCYLTKMKPKTKGEGMILSDAVEAIAAYDDGTIDLHAKIKTRIPHQYHLNEGIYSGERALVETTVGRIIFNERLPKEFGFVNLELNKKNVGQIVTACYKRFGHDSTIKLLDRLKALGFEYATLGGISISIDDLEIPEEKKEYIAEAKKEVAKVDDQYRKGIITNGERYNKVIDIWTHTTDKVSDLVFKKMDAFNPIFMMADSGARGSRLQVRQLAGMRGLMAKPSGEIIENPITASFREGLTVLEYFISTHGARKGLADTALKTADAGYLTRRLVDVSQEVIITEEDCGTLNGISLSSIIEGDEVVVPLKERIVGRVTLDNIVDVITDETVVAAGEMITAEKAEALEKMGIEKIRIRSVLTCESDRGICAKCYGKDLARDGLVEIGLAVGIIAAQSIGEPGTQLTMRTFHIGGTASRIVEQSFVKAKNKGVLNFHALRTVARGKDLIVLNRNGSLTINDPQGRELERYAIPQGSVISMAEGEEIQKGVIFVRWDPYTLPILTEVAGIVRYEDIKENITMREEMNPTTGIAERVIVEHKMEFHPQIIILDAGGQVVGIYPIPIGAHILVKDGQKIEAGELIAKIPRVSGKTRDITGGLPRVAELFEARRPKDPAIISEIDGFVEFSENKKGQRMIIVTSSTGMKREYAIPHGKHPNVYRGDRVTAGQQLTDGPVVLQDILRVCGDKILQEYLVNEVQEVYRLQGVKINDKHIEVIIRQMLKKVKIEDAGDTEFLSGQQVDRWRFQKENQRVIKKGGKPASATPLLLGITKASLTTESFISAASFQETTKVLTDAAASGKRDELFGLKENVIVGHLIPAGTGLKIHQDFKINKEDVAISVKEEGVNADNSAAHTE</sequence>
<dbReference type="PANTHER" id="PTHR19376">
    <property type="entry name" value="DNA-DIRECTED RNA POLYMERASE"/>
    <property type="match status" value="1"/>
</dbReference>
<keyword evidence="9 11" id="KW-0804">Transcription</keyword>
<feature type="binding site" evidence="11">
    <location>
        <position position="460"/>
    </location>
    <ligand>
        <name>Mg(2+)</name>
        <dbReference type="ChEBI" id="CHEBI:18420"/>
    </ligand>
</feature>
<dbReference type="InterPro" id="IPR000722">
    <property type="entry name" value="RNA_pol_asu"/>
</dbReference>
<comment type="subunit">
    <text evidence="11">The RNAP catalytic core consists of 2 alpha, 1 beta, 1 beta' and 1 omega subunit. When a sigma factor is associated with the core the holoenzyme is formed, which can initiate transcription.</text>
</comment>
<keyword evidence="15" id="KW-1185">Reference proteome</keyword>
<evidence type="ECO:0000256" key="7">
    <source>
        <dbReference type="ARBA" id="ARBA00022833"/>
    </source>
</evidence>
<dbReference type="Pfam" id="PF04983">
    <property type="entry name" value="RNA_pol_Rpb1_3"/>
    <property type="match status" value="1"/>
</dbReference>
<feature type="binding site" evidence="11">
    <location>
        <position position="871"/>
    </location>
    <ligand>
        <name>Zn(2+)</name>
        <dbReference type="ChEBI" id="CHEBI:29105"/>
        <label>2</label>
    </ligand>
</feature>
<feature type="binding site" evidence="11">
    <location>
        <position position="85"/>
    </location>
    <ligand>
        <name>Zn(2+)</name>
        <dbReference type="ChEBI" id="CHEBI:29105"/>
        <label>1</label>
    </ligand>
</feature>
<comment type="similarity">
    <text evidence="1">In the N-terminal section; belongs to the RNA polymerase beta chain family.</text>
</comment>
<feature type="binding site" evidence="11">
    <location>
        <position position="72"/>
    </location>
    <ligand>
        <name>Zn(2+)</name>
        <dbReference type="ChEBI" id="CHEBI:29105"/>
        <label>1</label>
    </ligand>
</feature>
<dbReference type="CDD" id="cd02655">
    <property type="entry name" value="RNAP_beta'_C"/>
    <property type="match status" value="1"/>
</dbReference>
<evidence type="ECO:0000313" key="14">
    <source>
        <dbReference type="EMBL" id="QAT16783.1"/>
    </source>
</evidence>
<dbReference type="EC" id="2.7.7.6" evidence="11"/>
<evidence type="ECO:0000256" key="12">
    <source>
        <dbReference type="RuleBase" id="RU004279"/>
    </source>
</evidence>
<evidence type="ECO:0000313" key="15">
    <source>
        <dbReference type="Proteomes" id="UP000287243"/>
    </source>
</evidence>
<dbReference type="Gene3D" id="1.10.274.100">
    <property type="entry name" value="RNA polymerase Rpb1, domain 3"/>
    <property type="match status" value="1"/>
</dbReference>
<keyword evidence="5 11" id="KW-0548">Nucleotidyltransferase</keyword>
<keyword evidence="3 11" id="KW-0240">DNA-directed RNA polymerase</keyword>
<evidence type="ECO:0000256" key="1">
    <source>
        <dbReference type="ARBA" id="ARBA00007616"/>
    </source>
</evidence>
<dbReference type="NCBIfam" id="TIGR02386">
    <property type="entry name" value="rpoC_TIGR"/>
    <property type="match status" value="1"/>
</dbReference>
<comment type="similarity">
    <text evidence="2">In the C-terminal section; belongs to the RNA polymerase beta' chain family.</text>
</comment>
<dbReference type="GO" id="GO:0000428">
    <property type="term" value="C:DNA-directed RNA polymerase complex"/>
    <property type="evidence" value="ECO:0007669"/>
    <property type="project" value="UniProtKB-KW"/>
</dbReference>
<keyword evidence="4 11" id="KW-0808">Transferase</keyword>
<keyword evidence="7 11" id="KW-0862">Zinc</keyword>
<dbReference type="Gene3D" id="2.40.40.20">
    <property type="match status" value="1"/>
</dbReference>
<dbReference type="FunFam" id="1.10.132.30:FF:000003">
    <property type="entry name" value="DNA-directed RNA polymerase subunit beta"/>
    <property type="match status" value="1"/>
</dbReference>
<dbReference type="OrthoDB" id="9815296at2"/>
<accession>A0A410P3S0</accession>
<dbReference type="InterPro" id="IPR045867">
    <property type="entry name" value="DNA-dir_RpoC_beta_prime"/>
</dbReference>
<dbReference type="Gene3D" id="1.10.40.90">
    <property type="match status" value="1"/>
</dbReference>
<evidence type="ECO:0000256" key="4">
    <source>
        <dbReference type="ARBA" id="ARBA00022679"/>
    </source>
</evidence>
<proteinExistence type="inferred from homology"/>
<dbReference type="SMART" id="SM00663">
    <property type="entry name" value="RPOLA_N"/>
    <property type="match status" value="1"/>
</dbReference>
<gene>
    <name evidence="11" type="primary">rpoC</name>
    <name evidence="14" type="ORF">BU251_03060</name>
</gene>
<feature type="binding site" evidence="11">
    <location>
        <position position="797"/>
    </location>
    <ligand>
        <name>Zn(2+)</name>
        <dbReference type="ChEBI" id="CHEBI:29105"/>
        <label>2</label>
    </ligand>
</feature>
<dbReference type="KEGG" id="vai:BU251_03060"/>
<dbReference type="GO" id="GO:0006351">
    <property type="term" value="P:DNA-templated transcription"/>
    <property type="evidence" value="ECO:0007669"/>
    <property type="project" value="UniProtKB-UniRule"/>
</dbReference>
<dbReference type="Pfam" id="PF04997">
    <property type="entry name" value="RNA_pol_Rpb1_1"/>
    <property type="match status" value="1"/>
</dbReference>
<evidence type="ECO:0000259" key="13">
    <source>
        <dbReference type="SMART" id="SM00663"/>
    </source>
</evidence>
<keyword evidence="8 11" id="KW-0460">Magnesium</keyword>
<dbReference type="EMBL" id="CP019384">
    <property type="protein sequence ID" value="QAT16783.1"/>
    <property type="molecule type" value="Genomic_DNA"/>
</dbReference>
<dbReference type="HAMAP" id="MF_01322">
    <property type="entry name" value="RNApol_bact_RpoC"/>
    <property type="match status" value="1"/>
</dbReference>
<evidence type="ECO:0000256" key="2">
    <source>
        <dbReference type="ARBA" id="ARBA00009839"/>
    </source>
</evidence>
<comment type="similarity">
    <text evidence="11 12">Belongs to the RNA polymerase beta' chain family.</text>
</comment>
<feature type="binding site" evidence="11">
    <location>
        <position position="878"/>
    </location>
    <ligand>
        <name>Zn(2+)</name>
        <dbReference type="ChEBI" id="CHEBI:29105"/>
        <label>2</label>
    </ligand>
</feature>
<dbReference type="Gene3D" id="4.10.860.120">
    <property type="entry name" value="RNA polymerase II, clamp domain"/>
    <property type="match status" value="1"/>
</dbReference>
<dbReference type="SUPFAM" id="SSF64484">
    <property type="entry name" value="beta and beta-prime subunits of DNA dependent RNA-polymerase"/>
    <property type="match status" value="1"/>
</dbReference>
<dbReference type="Pfam" id="PF05000">
    <property type="entry name" value="RNA_pol_Rpb1_4"/>
    <property type="match status" value="1"/>
</dbReference>
<dbReference type="Proteomes" id="UP000287243">
    <property type="component" value="Chromosome"/>
</dbReference>
<reference evidence="14 15" key="1">
    <citation type="submission" date="2017-01" db="EMBL/GenBank/DDBJ databases">
        <title>First insights into the biology of 'candidatus Vampirococcus archaeovorus'.</title>
        <authorList>
            <person name="Kizina J."/>
            <person name="Jordan S."/>
            <person name="Stueber K."/>
            <person name="Reinhardt R."/>
            <person name="Harder J."/>
        </authorList>
    </citation>
    <scope>NUCLEOTIDE SEQUENCE [LARGE SCALE GENOMIC DNA]</scope>
    <source>
        <strain evidence="14 15">LiM</strain>
    </source>
</reference>
<comment type="cofactor">
    <cofactor evidence="11">
        <name>Mg(2+)</name>
        <dbReference type="ChEBI" id="CHEBI:18420"/>
    </cofactor>
    <text evidence="11">Binds 1 Mg(2+) ion per subunit.</text>
</comment>
<dbReference type="Gene3D" id="1.10.150.390">
    <property type="match status" value="1"/>
</dbReference>
<dbReference type="GO" id="GO:0008270">
    <property type="term" value="F:zinc ion binding"/>
    <property type="evidence" value="ECO:0007669"/>
    <property type="project" value="UniProtKB-UniRule"/>
</dbReference>
<dbReference type="InterPro" id="IPR012754">
    <property type="entry name" value="DNA-dir_RpoC_beta_prime_bact"/>
</dbReference>
<evidence type="ECO:0000256" key="10">
    <source>
        <dbReference type="ARBA" id="ARBA00048552"/>
    </source>
</evidence>
<comment type="function">
    <text evidence="11 12">DNA-dependent RNA polymerase catalyzes the transcription of DNA into RNA using the four ribonucleoside triphosphates as substrates.</text>
</comment>